<reference evidence="1 2" key="1">
    <citation type="submission" date="2014-03" db="EMBL/GenBank/DDBJ databases">
        <title>Draft genome sequence of the novel thermoacidophilic archaea Acidianus copahuensis ALE1 strain, isolated from Copahue volcanic area in Neuquen Argentina.</title>
        <authorList>
            <person name="Urbieta M.S."/>
            <person name="Rascovan N."/>
            <person name="Castro C."/>
            <person name="Revale S."/>
            <person name="Giaveno M.A."/>
            <person name="Vazquez M.P."/>
            <person name="Donati E.R."/>
        </authorList>
    </citation>
    <scope>NUCLEOTIDE SEQUENCE [LARGE SCALE GENOMIC DNA]</scope>
    <source>
        <strain evidence="1 2">ALE1</strain>
    </source>
</reference>
<keyword evidence="2" id="KW-1185">Reference proteome</keyword>
<evidence type="ECO:0000313" key="2">
    <source>
        <dbReference type="Proteomes" id="UP000024332"/>
    </source>
</evidence>
<gene>
    <name evidence="1" type="ORF">CM19_03240</name>
</gene>
<dbReference type="AlphaFoldDB" id="A0A031LT03"/>
<dbReference type="STRING" id="1160895.CM19_03240"/>
<organism evidence="1 2">
    <name type="scientific">Candidatus Acidianus copahuensis</name>
    <dbReference type="NCBI Taxonomy" id="1160895"/>
    <lineage>
        <taxon>Archaea</taxon>
        <taxon>Thermoproteota</taxon>
        <taxon>Thermoprotei</taxon>
        <taxon>Sulfolobales</taxon>
        <taxon>Sulfolobaceae</taxon>
        <taxon>Acidianus</taxon>
    </lineage>
</organism>
<dbReference type="Proteomes" id="UP000024332">
    <property type="component" value="Unassembled WGS sequence"/>
</dbReference>
<dbReference type="EMBL" id="JFZT01000019">
    <property type="protein sequence ID" value="EZQ10895.1"/>
    <property type="molecule type" value="Genomic_DNA"/>
</dbReference>
<comment type="caution">
    <text evidence="1">The sequence shown here is derived from an EMBL/GenBank/DDBJ whole genome shotgun (WGS) entry which is preliminary data.</text>
</comment>
<proteinExistence type="predicted"/>
<dbReference type="OrthoDB" id="44104at2157"/>
<sequence>MNVRIWREWYEILEKISKERNRNIGDIIQEIVKNESQECIGLPKVKTTVKKKINLKITGVSDEVVIKRIENYLFCD</sequence>
<accession>A0A031LT03</accession>
<evidence type="ECO:0000313" key="1">
    <source>
        <dbReference type="EMBL" id="EZQ10895.1"/>
    </source>
</evidence>
<protein>
    <submittedName>
        <fullName evidence="1">Uncharacterized protein</fullName>
    </submittedName>
</protein>
<dbReference type="RefSeq" id="WP_048098958.1">
    <property type="nucleotide sequence ID" value="NZ_JFZT01000019.1"/>
</dbReference>
<name>A0A031LT03_9CREN</name>